<keyword evidence="1" id="KW-0732">Signal</keyword>
<dbReference type="Gene3D" id="2.60.20.10">
    <property type="entry name" value="Crystallins"/>
    <property type="match status" value="1"/>
</dbReference>
<name>A0ABW3DWT0_9ACTN</name>
<dbReference type="Pfam" id="PF03995">
    <property type="entry name" value="Inhibitor_I36"/>
    <property type="match status" value="1"/>
</dbReference>
<feature type="signal peptide" evidence="1">
    <location>
        <begin position="1"/>
        <end position="24"/>
    </location>
</feature>
<organism evidence="2 3">
    <name type="scientific">Streptosporangium algeriense</name>
    <dbReference type="NCBI Taxonomy" id="1682748"/>
    <lineage>
        <taxon>Bacteria</taxon>
        <taxon>Bacillati</taxon>
        <taxon>Actinomycetota</taxon>
        <taxon>Actinomycetes</taxon>
        <taxon>Streptosporangiales</taxon>
        <taxon>Streptosporangiaceae</taxon>
        <taxon>Streptosporangium</taxon>
    </lineage>
</organism>
<evidence type="ECO:0000313" key="3">
    <source>
        <dbReference type="Proteomes" id="UP001597024"/>
    </source>
</evidence>
<dbReference type="EMBL" id="JBHTHX010001266">
    <property type="protein sequence ID" value="MFD0888295.1"/>
    <property type="molecule type" value="Genomic_DNA"/>
</dbReference>
<comment type="caution">
    <text evidence="2">The sequence shown here is derived from an EMBL/GenBank/DDBJ whole genome shotgun (WGS) entry which is preliminary data.</text>
</comment>
<dbReference type="SUPFAM" id="SSF49695">
    <property type="entry name" value="gamma-Crystallin-like"/>
    <property type="match status" value="1"/>
</dbReference>
<proteinExistence type="predicted"/>
<gene>
    <name evidence="2" type="ORF">ACFQ08_27465</name>
</gene>
<reference evidence="3" key="1">
    <citation type="journal article" date="2019" name="Int. J. Syst. Evol. Microbiol.">
        <title>The Global Catalogue of Microorganisms (GCM) 10K type strain sequencing project: providing services to taxonomists for standard genome sequencing and annotation.</title>
        <authorList>
            <consortium name="The Broad Institute Genomics Platform"/>
            <consortium name="The Broad Institute Genome Sequencing Center for Infectious Disease"/>
            <person name="Wu L."/>
            <person name="Ma J."/>
        </authorList>
    </citation>
    <scope>NUCLEOTIDE SEQUENCE [LARGE SCALE GENOMIC DNA]</scope>
    <source>
        <strain evidence="3">CCUG 62974</strain>
    </source>
</reference>
<dbReference type="Proteomes" id="UP001597024">
    <property type="component" value="Unassembled WGS sequence"/>
</dbReference>
<feature type="chain" id="PRO_5045064025" evidence="1">
    <location>
        <begin position="25"/>
        <end position="115"/>
    </location>
</feature>
<sequence length="115" mass="12268">MRLLSTLGAAIVLAPVLATSSAQASTDTARQAALVTGIHVFSSTGFSGPDTWLNGDPGQCYYVGDTWNDKIRSARTESSRLVELWDNYDCTGGAIVVDSSGYNSIGTWVSGYRIR</sequence>
<evidence type="ECO:0000256" key="1">
    <source>
        <dbReference type="SAM" id="SignalP"/>
    </source>
</evidence>
<protein>
    <submittedName>
        <fullName evidence="2">Peptidase inhibitor family I36 protein</fullName>
    </submittedName>
</protein>
<accession>A0ABW3DWT0</accession>
<dbReference type="InterPro" id="IPR011024">
    <property type="entry name" value="G_crystallin-like"/>
</dbReference>
<keyword evidence="3" id="KW-1185">Reference proteome</keyword>
<evidence type="ECO:0000313" key="2">
    <source>
        <dbReference type="EMBL" id="MFD0888295.1"/>
    </source>
</evidence>